<evidence type="ECO:0000313" key="1">
    <source>
        <dbReference type="EMBL" id="SBS96315.1"/>
    </source>
</evidence>
<organism evidence="1 2">
    <name type="scientific">Plasmodium malariae</name>
    <dbReference type="NCBI Taxonomy" id="5858"/>
    <lineage>
        <taxon>Eukaryota</taxon>
        <taxon>Sar</taxon>
        <taxon>Alveolata</taxon>
        <taxon>Apicomplexa</taxon>
        <taxon>Aconoidasida</taxon>
        <taxon>Haemosporida</taxon>
        <taxon>Plasmodiidae</taxon>
        <taxon>Plasmodium</taxon>
        <taxon>Plasmodium (Plasmodium)</taxon>
    </lineage>
</organism>
<reference evidence="2" key="1">
    <citation type="submission" date="2016-05" db="EMBL/GenBank/DDBJ databases">
        <authorList>
            <person name="Naeem Raeece"/>
        </authorList>
    </citation>
    <scope>NUCLEOTIDE SEQUENCE [LARGE SCALE GENOMIC DNA]</scope>
</reference>
<dbReference type="EMBL" id="FLQW01003865">
    <property type="protein sequence ID" value="SBS96315.1"/>
    <property type="molecule type" value="Genomic_DNA"/>
</dbReference>
<feature type="non-terminal residue" evidence="1">
    <location>
        <position position="1"/>
    </location>
</feature>
<sequence length="674" mass="79934">NSYMPITKETYEERCNRTKQNSPLKKLDFSIQPFIGYRKIVFDDYFFFMHKSFQNFTTVSSESAFYVDYRGIEICIKIDDKKSMIELEQTADSNFYQLARNHLNFLINDMKLPLVIRRNFYYKKMNLSDDLAKWAGYEIYLKNETHTIVCIIFRRTCKNKNEKKKFDVTDKHLFDEVYVVANSITPNDVHNTYYANLIQVQVDALIYSPEIYEFFETSIKIKPSYFDYIKMFLKSMLIILKEGDVVISSDILNFLGEDTKVERNLEYLLNVILNQISGVNLLDTHKSERTKVNRLLHRLSEYLIFCLDAGFLSHKYNIADLINGAIAISRDNKMAMDNIISFFLHVREKDYVKGYESSCLELLQENDNLDIELGSLLDSNNYSVNDFFLFYLHQCGYINKYFCYKNDDNYKKIIAYILKYGINIKIKKKICKNLLVFSNDYKNKYYALMNSIISFLSNNSDHKNLCQLILSTLINITNENNKLKECLLKLNISMISNFLILSNDYDIINKIVLLYINLSKEEYMCEDIINNGLLINFVDILFNIYHIDIRLKKDIFDVAIYIYQTTDSFYFDKIKLIFFFKQLVQYSYILKDQVCKHLCPLIIKEIYLFQNNDFIYSSLNLFDVLCDYKINCLYLHTMQILPLFHFIKSINIIDLYKKVIKLEDKVKKNLKIVT</sequence>
<evidence type="ECO:0000313" key="2">
    <source>
        <dbReference type="Proteomes" id="UP000078597"/>
    </source>
</evidence>
<protein>
    <submittedName>
        <fullName evidence="1">Uncharacterized protein</fullName>
    </submittedName>
</protein>
<dbReference type="AlphaFoldDB" id="A0A1A8WTM9"/>
<name>A0A1A8WTM9_PLAMA</name>
<gene>
    <name evidence="1" type="ORF">PMALA_052630</name>
</gene>
<dbReference type="Proteomes" id="UP000078597">
    <property type="component" value="Unassembled WGS sequence"/>
</dbReference>
<proteinExistence type="predicted"/>
<dbReference type="VEuPathDB" id="PlasmoDB:PmUG01_14067000"/>
<accession>A0A1A8WTM9</accession>